<gene>
    <name evidence="7" type="ORF">BSL78_27884</name>
</gene>
<dbReference type="InterPro" id="IPR022966">
    <property type="entry name" value="RNase_II/R_CS"/>
</dbReference>
<keyword evidence="8" id="KW-1185">Reference proteome</keyword>
<evidence type="ECO:0000256" key="3">
    <source>
        <dbReference type="ARBA" id="ARBA00022835"/>
    </source>
</evidence>
<dbReference type="AlphaFoldDB" id="A0A2G8JHT6"/>
<dbReference type="Proteomes" id="UP000230750">
    <property type="component" value="Unassembled WGS sequence"/>
</dbReference>
<dbReference type="GO" id="GO:0000177">
    <property type="term" value="C:cytoplasmic exosome (RNase complex)"/>
    <property type="evidence" value="ECO:0007669"/>
    <property type="project" value="TreeGrafter"/>
</dbReference>
<feature type="domain" description="Exosome complex exonuclease RRP44 S1" evidence="6">
    <location>
        <begin position="152"/>
        <end position="234"/>
    </location>
</feature>
<evidence type="ECO:0000313" key="7">
    <source>
        <dbReference type="EMBL" id="PIK35297.1"/>
    </source>
</evidence>
<dbReference type="GO" id="GO:0003723">
    <property type="term" value="F:RNA binding"/>
    <property type="evidence" value="ECO:0007669"/>
    <property type="project" value="InterPro"/>
</dbReference>
<keyword evidence="7" id="KW-0540">Nuclease</keyword>
<dbReference type="InterPro" id="IPR012340">
    <property type="entry name" value="NA-bd_OB-fold"/>
</dbReference>
<protein>
    <recommendedName>
        <fullName evidence="2">DIS3-like exonuclease 1</fullName>
    </recommendedName>
</protein>
<evidence type="ECO:0000259" key="6">
    <source>
        <dbReference type="Pfam" id="PF17215"/>
    </source>
</evidence>
<dbReference type="InterPro" id="IPR050180">
    <property type="entry name" value="RNR_Ribonuclease"/>
</dbReference>
<dbReference type="Pfam" id="PF00773">
    <property type="entry name" value="RNB"/>
    <property type="match status" value="1"/>
</dbReference>
<evidence type="ECO:0000256" key="1">
    <source>
        <dbReference type="ARBA" id="ARBA00001946"/>
    </source>
</evidence>
<keyword evidence="7" id="KW-0378">Hydrolase</keyword>
<dbReference type="PROSITE" id="PS01175">
    <property type="entry name" value="RIBONUCLEASE_II"/>
    <property type="match status" value="1"/>
</dbReference>
<dbReference type="Pfam" id="PF17215">
    <property type="entry name" value="Rrp44_S1"/>
    <property type="match status" value="1"/>
</dbReference>
<feature type="domain" description="RNB" evidence="5">
    <location>
        <begin position="12"/>
        <end position="95"/>
    </location>
</feature>
<dbReference type="GO" id="GO:0000175">
    <property type="term" value="F:3'-5'-RNA exonuclease activity"/>
    <property type="evidence" value="ECO:0007669"/>
    <property type="project" value="TreeGrafter"/>
</dbReference>
<dbReference type="EMBL" id="MRZV01001936">
    <property type="protein sequence ID" value="PIK35297.1"/>
    <property type="molecule type" value="Genomic_DNA"/>
</dbReference>
<keyword evidence="3" id="KW-0271">Exosome</keyword>
<sequence length="329" mass="37353">MSARAKNFEIDTSSNKALAESLDQCIDREDPVYNKILRSLATKAMSNALYFSTGSLSEDHYFHYGLGLDLYTHFTSPIRRYADIIVHRLLMAAISDDPDEDLLGNIELKQLCTHINSRHRSAQNAQKDSQELFQALFFRNKDPEEDPSCTVDAVVRGLRSNGVLVFIPRYGINGAAFLQDKSGLVLTFVDDDHAEWVPGSIERSEYAVTVKTATSEWMYRLFEHITVRITVQPSRVHSETLKFSVVKKSPFKADLEAKFQSSGQGLRTDIVKEVTTADKSKSSSEMREKVIVMGKDVSELQKLYHQTKEKDSLYTFLQNLHELNLSDDR</sequence>
<organism evidence="7 8">
    <name type="scientific">Stichopus japonicus</name>
    <name type="common">Sea cucumber</name>
    <dbReference type="NCBI Taxonomy" id="307972"/>
    <lineage>
        <taxon>Eukaryota</taxon>
        <taxon>Metazoa</taxon>
        <taxon>Echinodermata</taxon>
        <taxon>Eleutherozoa</taxon>
        <taxon>Echinozoa</taxon>
        <taxon>Holothuroidea</taxon>
        <taxon>Aspidochirotacea</taxon>
        <taxon>Aspidochirotida</taxon>
        <taxon>Stichopodidae</taxon>
        <taxon>Apostichopus</taxon>
    </lineage>
</organism>
<dbReference type="GO" id="GO:0006402">
    <property type="term" value="P:mRNA catabolic process"/>
    <property type="evidence" value="ECO:0007669"/>
    <property type="project" value="TreeGrafter"/>
</dbReference>
<evidence type="ECO:0000256" key="4">
    <source>
        <dbReference type="ARBA" id="ARBA00022842"/>
    </source>
</evidence>
<name>A0A2G8JHT6_STIJA</name>
<proteinExistence type="predicted"/>
<dbReference type="PANTHER" id="PTHR23355">
    <property type="entry name" value="RIBONUCLEASE"/>
    <property type="match status" value="1"/>
</dbReference>
<reference evidence="7 8" key="1">
    <citation type="journal article" date="2017" name="PLoS Biol.">
        <title>The sea cucumber genome provides insights into morphological evolution and visceral regeneration.</title>
        <authorList>
            <person name="Zhang X."/>
            <person name="Sun L."/>
            <person name="Yuan J."/>
            <person name="Sun Y."/>
            <person name="Gao Y."/>
            <person name="Zhang L."/>
            <person name="Li S."/>
            <person name="Dai H."/>
            <person name="Hamel J.F."/>
            <person name="Liu C."/>
            <person name="Yu Y."/>
            <person name="Liu S."/>
            <person name="Lin W."/>
            <person name="Guo K."/>
            <person name="Jin S."/>
            <person name="Xu P."/>
            <person name="Storey K.B."/>
            <person name="Huan P."/>
            <person name="Zhang T."/>
            <person name="Zhou Y."/>
            <person name="Zhang J."/>
            <person name="Lin C."/>
            <person name="Li X."/>
            <person name="Xing L."/>
            <person name="Huo D."/>
            <person name="Sun M."/>
            <person name="Wang L."/>
            <person name="Mercier A."/>
            <person name="Li F."/>
            <person name="Yang H."/>
            <person name="Xiang J."/>
        </authorList>
    </citation>
    <scope>NUCLEOTIDE SEQUENCE [LARGE SCALE GENOMIC DNA]</scope>
    <source>
        <strain evidence="7">Shaxun</strain>
        <tissue evidence="7">Muscle</tissue>
    </source>
</reference>
<dbReference type="PANTHER" id="PTHR23355:SF30">
    <property type="entry name" value="DIS3-LIKE EXONUCLEASE 1"/>
    <property type="match status" value="1"/>
</dbReference>
<evidence type="ECO:0000313" key="8">
    <source>
        <dbReference type="Proteomes" id="UP000230750"/>
    </source>
</evidence>
<dbReference type="Gene3D" id="2.40.50.140">
    <property type="entry name" value="Nucleic acid-binding proteins"/>
    <property type="match status" value="1"/>
</dbReference>
<keyword evidence="4" id="KW-0460">Magnesium</keyword>
<keyword evidence="7" id="KW-0269">Exonuclease</keyword>
<dbReference type="SUPFAM" id="SSF50249">
    <property type="entry name" value="Nucleic acid-binding proteins"/>
    <property type="match status" value="2"/>
</dbReference>
<evidence type="ECO:0000256" key="2">
    <source>
        <dbReference type="ARBA" id="ARBA00016366"/>
    </source>
</evidence>
<dbReference type="OrthoDB" id="372421at2759"/>
<comment type="cofactor">
    <cofactor evidence="1">
        <name>Mg(2+)</name>
        <dbReference type="ChEBI" id="CHEBI:18420"/>
    </cofactor>
</comment>
<dbReference type="STRING" id="307972.A0A2G8JHT6"/>
<dbReference type="GO" id="GO:0016075">
    <property type="term" value="P:rRNA catabolic process"/>
    <property type="evidence" value="ECO:0007669"/>
    <property type="project" value="TreeGrafter"/>
</dbReference>
<dbReference type="InterPro" id="IPR001900">
    <property type="entry name" value="RNase_II/R"/>
</dbReference>
<dbReference type="InterPro" id="IPR033770">
    <property type="entry name" value="RRP44_S1"/>
</dbReference>
<evidence type="ECO:0000259" key="5">
    <source>
        <dbReference type="Pfam" id="PF00773"/>
    </source>
</evidence>
<comment type="caution">
    <text evidence="7">The sequence shown here is derived from an EMBL/GenBank/DDBJ whole genome shotgun (WGS) entry which is preliminary data.</text>
</comment>
<accession>A0A2G8JHT6</accession>